<dbReference type="AlphaFoldDB" id="A0A0V8JDC2"/>
<dbReference type="SUPFAM" id="SSF52507">
    <property type="entry name" value="Homo-oligomeric flavin-containing Cys decarboxylases, HFCD"/>
    <property type="match status" value="1"/>
</dbReference>
<name>A0A0V8JDC2_9BACL</name>
<feature type="binding site" evidence="3">
    <location>
        <position position="342"/>
    </location>
    <ligand>
        <name>CTP</name>
        <dbReference type="ChEBI" id="CHEBI:37563"/>
    </ligand>
</feature>
<dbReference type="SUPFAM" id="SSF102645">
    <property type="entry name" value="CoaB-like"/>
    <property type="match status" value="1"/>
</dbReference>
<evidence type="ECO:0000313" key="7">
    <source>
        <dbReference type="EMBL" id="KSU85019.1"/>
    </source>
</evidence>
<dbReference type="GO" id="GO:0046872">
    <property type="term" value="F:metal ion binding"/>
    <property type="evidence" value="ECO:0007669"/>
    <property type="project" value="UniProtKB-KW"/>
</dbReference>
<dbReference type="Pfam" id="PF02441">
    <property type="entry name" value="Flavoprotein"/>
    <property type="match status" value="1"/>
</dbReference>
<dbReference type="OrthoDB" id="9802554at2"/>
<dbReference type="Gene3D" id="3.40.50.10300">
    <property type="entry name" value="CoaB-like"/>
    <property type="match status" value="1"/>
</dbReference>
<dbReference type="Proteomes" id="UP000054099">
    <property type="component" value="Unassembled WGS sequence"/>
</dbReference>
<dbReference type="Pfam" id="PF04127">
    <property type="entry name" value="DFP"/>
    <property type="match status" value="1"/>
</dbReference>
<evidence type="ECO:0000256" key="3">
    <source>
        <dbReference type="HAMAP-Rule" id="MF_02225"/>
    </source>
</evidence>
<evidence type="ECO:0000313" key="8">
    <source>
        <dbReference type="Proteomes" id="UP000054099"/>
    </source>
</evidence>
<feature type="region of interest" description="Phosphopantothenoylcysteine decarboxylase" evidence="3">
    <location>
        <begin position="1"/>
        <end position="195"/>
    </location>
</feature>
<protein>
    <recommendedName>
        <fullName evidence="3">Coenzyme A biosynthesis bifunctional protein CoaBC</fullName>
    </recommendedName>
    <alternativeName>
        <fullName evidence="3">DNA/pantothenate metabolism flavoprotein</fullName>
    </alternativeName>
    <alternativeName>
        <fullName evidence="3">Phosphopantothenoylcysteine synthetase/decarboxylase</fullName>
        <shortName evidence="3">PPCS-PPCDC</shortName>
    </alternativeName>
    <domain>
        <recommendedName>
            <fullName evidence="3">Phosphopantothenoylcysteine decarboxylase</fullName>
            <shortName evidence="3">PPC decarboxylase</shortName>
            <shortName evidence="3">PPC-DC</shortName>
            <ecNumber evidence="3">4.1.1.36</ecNumber>
        </recommendedName>
        <alternativeName>
            <fullName evidence="3">CoaC</fullName>
        </alternativeName>
    </domain>
    <domain>
        <recommendedName>
            <fullName evidence="3">Phosphopantothenate--cysteine ligase</fullName>
            <ecNumber evidence="3">6.3.2.5</ecNumber>
        </recommendedName>
        <alternativeName>
            <fullName evidence="3">CoaB</fullName>
        </alternativeName>
        <alternativeName>
            <fullName evidence="3">Phosphopantothenoylcysteine synthetase</fullName>
            <shortName evidence="3">PPC synthetase</shortName>
            <shortName evidence="3">PPC-S</shortName>
        </alternativeName>
    </domain>
</protein>
<dbReference type="GO" id="GO:0004633">
    <property type="term" value="F:phosphopantothenoylcysteine decarboxylase activity"/>
    <property type="evidence" value="ECO:0007669"/>
    <property type="project" value="UniProtKB-UniRule"/>
</dbReference>
<dbReference type="InterPro" id="IPR036551">
    <property type="entry name" value="Flavin_trans-like"/>
</dbReference>
<comment type="pathway">
    <text evidence="3 4">Cofactor biosynthesis; coenzyme A biosynthesis; CoA from (R)-pantothenate: step 2/5.</text>
</comment>
<dbReference type="UniPathway" id="UPA00241">
    <property type="reaction ID" value="UER00353"/>
</dbReference>
<comment type="caution">
    <text evidence="3">Lacks conserved residue(s) required for the propagation of feature annotation.</text>
</comment>
<dbReference type="NCBIfam" id="TIGR00521">
    <property type="entry name" value="coaBC_dfp"/>
    <property type="match status" value="1"/>
</dbReference>
<feature type="region of interest" description="Phosphopantothenate--cysteine ligase" evidence="3">
    <location>
        <begin position="196"/>
        <end position="404"/>
    </location>
</feature>
<feature type="domain" description="DNA/pantothenate metabolism flavoprotein C-terminal" evidence="6">
    <location>
        <begin position="191"/>
        <end position="398"/>
    </location>
</feature>
<keyword evidence="3" id="KW-0460">Magnesium</keyword>
<keyword evidence="3" id="KW-0479">Metal-binding</keyword>
<feature type="binding site" evidence="3">
    <location>
        <position position="284"/>
    </location>
    <ligand>
        <name>CTP</name>
        <dbReference type="ChEBI" id="CHEBI:37563"/>
    </ligand>
</feature>
<dbReference type="InterPro" id="IPR035929">
    <property type="entry name" value="CoaB-like_sf"/>
</dbReference>
<comment type="cofactor">
    <cofactor evidence="3">
        <name>FMN</name>
        <dbReference type="ChEBI" id="CHEBI:58210"/>
    </cofactor>
    <text evidence="3">Binds 1 FMN per subunit.</text>
</comment>
<dbReference type="GO" id="GO:0004632">
    <property type="term" value="F:phosphopantothenate--cysteine ligase activity"/>
    <property type="evidence" value="ECO:0007669"/>
    <property type="project" value="UniProtKB-UniRule"/>
</dbReference>
<feature type="active site" description="Proton donor" evidence="3">
    <location>
        <position position="158"/>
    </location>
</feature>
<evidence type="ECO:0000259" key="6">
    <source>
        <dbReference type="Pfam" id="PF04127"/>
    </source>
</evidence>
<dbReference type="EC" id="4.1.1.36" evidence="3"/>
<keyword evidence="3 4" id="KW-0288">FMN</keyword>
<dbReference type="GO" id="GO:0010181">
    <property type="term" value="F:FMN binding"/>
    <property type="evidence" value="ECO:0007669"/>
    <property type="project" value="UniProtKB-UniRule"/>
</dbReference>
<keyword evidence="3 4" id="KW-0436">Ligase</keyword>
<dbReference type="PANTHER" id="PTHR14359">
    <property type="entry name" value="HOMO-OLIGOMERIC FLAVIN CONTAINING CYS DECARBOXYLASE FAMILY"/>
    <property type="match status" value="1"/>
</dbReference>
<keyword evidence="3 4" id="KW-0285">Flavoprotein</keyword>
<comment type="similarity">
    <text evidence="3 4">In the N-terminal section; belongs to the HFCD (homo-oligomeric flavin containing Cys decarboxylase) superfamily.</text>
</comment>
<proteinExistence type="inferred from homology"/>
<dbReference type="GO" id="GO:0015937">
    <property type="term" value="P:coenzyme A biosynthetic process"/>
    <property type="evidence" value="ECO:0007669"/>
    <property type="project" value="UniProtKB-UniRule"/>
</dbReference>
<comment type="similarity">
    <text evidence="3 4">In the C-terminal section; belongs to the PPC synthetase family.</text>
</comment>
<evidence type="ECO:0000256" key="1">
    <source>
        <dbReference type="ARBA" id="ARBA00022793"/>
    </source>
</evidence>
<dbReference type="EC" id="6.3.2.5" evidence="3"/>
<keyword evidence="2 3" id="KW-0456">Lyase</keyword>
<feature type="binding site" evidence="3">
    <location>
        <position position="328"/>
    </location>
    <ligand>
        <name>CTP</name>
        <dbReference type="ChEBI" id="CHEBI:37563"/>
    </ligand>
</feature>
<dbReference type="InterPro" id="IPR005252">
    <property type="entry name" value="CoaBC"/>
</dbReference>
<keyword evidence="3" id="KW-0511">Multifunctional enzyme</keyword>
<comment type="catalytic activity">
    <reaction evidence="3 4">
        <text>N-[(R)-4-phosphopantothenoyl]-L-cysteine + H(+) = (R)-4'-phosphopantetheine + CO2</text>
        <dbReference type="Rhea" id="RHEA:16793"/>
        <dbReference type="ChEBI" id="CHEBI:15378"/>
        <dbReference type="ChEBI" id="CHEBI:16526"/>
        <dbReference type="ChEBI" id="CHEBI:59458"/>
        <dbReference type="ChEBI" id="CHEBI:61723"/>
        <dbReference type="EC" id="4.1.1.36"/>
    </reaction>
</comment>
<dbReference type="RefSeq" id="WP_061969328.1">
    <property type="nucleotide sequence ID" value="NZ_FMAV01000001.1"/>
</dbReference>
<feature type="binding site" evidence="3">
    <location>
        <position position="294"/>
    </location>
    <ligand>
        <name>CTP</name>
        <dbReference type="ChEBI" id="CHEBI:37563"/>
    </ligand>
</feature>
<accession>A0A0V8JDC2</accession>
<reference evidence="7 8" key="1">
    <citation type="journal article" date="2014" name="Antonie Van Leeuwenhoek">
        <title>Fictibacillus enclensis sp. nov., isolated from marine sediment.</title>
        <authorList>
            <person name="Dastager S.G."/>
            <person name="Mawlankar R."/>
            <person name="Srinivasan K."/>
            <person name="Tang S.K."/>
            <person name="Lee J.C."/>
            <person name="Ramana V.V."/>
            <person name="Shouche Y.S."/>
        </authorList>
    </citation>
    <scope>NUCLEOTIDE SEQUENCE [LARGE SCALE GENOMIC DNA]</scope>
    <source>
        <strain evidence="7 8">NIO-1003</strain>
    </source>
</reference>
<sequence length="404" mass="44236">MTPSQKNVLLCVTGGIAAYKAATIASQLFQKGFHVKVVMSDSAQKFITPLTLQTLSRNVVYTDTFEERDPHVVAHIDLADWADLVVVAPATANFIGKLANGIADDMITTTLLAAQAPIMIAPAMNVHMYQHPAVLQNMQKLADFGYRFVEPGEGLLACGYVGKGRLAEPEEIIACIEEHFSGAEPVADLPLQGRNVLVTAGPTREQVDPVRYFTNYSSGKMGYAIAEAAARMGASVTLVSGPTALEKPAGVHVIEVISTEDMYQAVMKEYPEQDLVIKSAAVADYTPRIKYDEKMKKNKENWSVEMEKTTDILSVLGQKKERQILVGFAAETGNLEKYALDKLKRKNLDMIVANNVAQEDAGFSVDTNRVIIYKKDGSSIEYPLQSKEKVAEEVLLQAMELMAL</sequence>
<evidence type="ECO:0000259" key="5">
    <source>
        <dbReference type="Pfam" id="PF02441"/>
    </source>
</evidence>
<comment type="catalytic activity">
    <reaction evidence="3 4">
        <text>(R)-4'-phosphopantothenate + L-cysteine + CTP = N-[(R)-4-phosphopantothenoyl]-L-cysteine + CMP + diphosphate + H(+)</text>
        <dbReference type="Rhea" id="RHEA:19397"/>
        <dbReference type="ChEBI" id="CHEBI:10986"/>
        <dbReference type="ChEBI" id="CHEBI:15378"/>
        <dbReference type="ChEBI" id="CHEBI:33019"/>
        <dbReference type="ChEBI" id="CHEBI:35235"/>
        <dbReference type="ChEBI" id="CHEBI:37563"/>
        <dbReference type="ChEBI" id="CHEBI:59458"/>
        <dbReference type="ChEBI" id="CHEBI:60377"/>
        <dbReference type="EC" id="6.3.2.5"/>
    </reaction>
</comment>
<gene>
    <name evidence="3" type="primary">coaBC</name>
    <name evidence="7" type="ORF">AS030_05715</name>
</gene>
<dbReference type="InterPro" id="IPR003382">
    <property type="entry name" value="Flavoprotein"/>
</dbReference>
<dbReference type="EMBL" id="LNQN01000001">
    <property type="protein sequence ID" value="KSU85019.1"/>
    <property type="molecule type" value="Genomic_DNA"/>
</dbReference>
<dbReference type="PANTHER" id="PTHR14359:SF6">
    <property type="entry name" value="PHOSPHOPANTOTHENOYLCYSTEINE DECARBOXYLASE"/>
    <property type="match status" value="1"/>
</dbReference>
<feature type="binding site" evidence="3">
    <location>
        <position position="346"/>
    </location>
    <ligand>
        <name>CTP</name>
        <dbReference type="ChEBI" id="CHEBI:37563"/>
    </ligand>
</feature>
<comment type="pathway">
    <text evidence="3 4">Cofactor biosynthesis; coenzyme A biosynthesis; CoA from (R)-pantothenate: step 3/5.</text>
</comment>
<dbReference type="GO" id="GO:0071513">
    <property type="term" value="C:phosphopantothenoylcysteine decarboxylase complex"/>
    <property type="evidence" value="ECO:0007669"/>
    <property type="project" value="TreeGrafter"/>
</dbReference>
<evidence type="ECO:0000256" key="4">
    <source>
        <dbReference type="RuleBase" id="RU364078"/>
    </source>
</evidence>
<dbReference type="HAMAP" id="MF_02225">
    <property type="entry name" value="CoaBC"/>
    <property type="match status" value="1"/>
</dbReference>
<keyword evidence="1 3" id="KW-0210">Decarboxylase</keyword>
<dbReference type="GO" id="GO:0015941">
    <property type="term" value="P:pantothenate catabolic process"/>
    <property type="evidence" value="ECO:0007669"/>
    <property type="project" value="InterPro"/>
</dbReference>
<comment type="cofactor">
    <cofactor evidence="3">
        <name>Mg(2+)</name>
        <dbReference type="ChEBI" id="CHEBI:18420"/>
    </cofactor>
</comment>
<comment type="caution">
    <text evidence="7">The sequence shown here is derived from an EMBL/GenBank/DDBJ whole genome shotgun (WGS) entry which is preliminary data.</text>
</comment>
<comment type="function">
    <text evidence="3">Catalyzes two sequential steps in the biosynthesis of coenzyme A. In the first step cysteine is conjugated to 4'-phosphopantothenate to form 4-phosphopantothenoylcysteine. In the second step the latter compound is decarboxylated to form 4'-phosphopantotheine.</text>
</comment>
<comment type="function">
    <text evidence="4">Catalyzes two steps in the biosynthesis of coenzyme A. In the first step cysteine is conjugated to 4'-phosphopantothenate to form 4-phosphopantothenoylcysteine, in the latter compound is decarboxylated to form 4'-phosphopantotheine.</text>
</comment>
<dbReference type="Gene3D" id="3.40.50.1950">
    <property type="entry name" value="Flavin prenyltransferase-like"/>
    <property type="match status" value="1"/>
</dbReference>
<keyword evidence="8" id="KW-1185">Reference proteome</keyword>
<dbReference type="InterPro" id="IPR007085">
    <property type="entry name" value="DNA/pantothenate-metab_flavo_C"/>
</dbReference>
<evidence type="ECO:0000256" key="2">
    <source>
        <dbReference type="ARBA" id="ARBA00023239"/>
    </source>
</evidence>
<feature type="domain" description="Flavoprotein" evidence="5">
    <location>
        <begin position="6"/>
        <end position="179"/>
    </location>
</feature>
<organism evidence="7 8">
    <name type="scientific">Fictibacillus enclensis</name>
    <dbReference type="NCBI Taxonomy" id="1017270"/>
    <lineage>
        <taxon>Bacteria</taxon>
        <taxon>Bacillati</taxon>
        <taxon>Bacillota</taxon>
        <taxon>Bacilli</taxon>
        <taxon>Bacillales</taxon>
        <taxon>Fictibacillaceae</taxon>
        <taxon>Fictibacillus</taxon>
    </lineage>
</organism>